<keyword evidence="4 7" id="KW-0812">Transmembrane</keyword>
<dbReference type="HOGENOM" id="CLU_049002_0_0_7"/>
<dbReference type="GO" id="GO:0005886">
    <property type="term" value="C:plasma membrane"/>
    <property type="evidence" value="ECO:0007669"/>
    <property type="project" value="UniProtKB-SubCell"/>
</dbReference>
<feature type="transmembrane region" description="Helical" evidence="7">
    <location>
        <begin position="279"/>
        <end position="301"/>
    </location>
</feature>
<feature type="transmembrane region" description="Helical" evidence="7">
    <location>
        <begin position="209"/>
        <end position="230"/>
    </location>
</feature>
<evidence type="ECO:0000256" key="3">
    <source>
        <dbReference type="ARBA" id="ARBA00022475"/>
    </source>
</evidence>
<dbReference type="Pfam" id="PF03773">
    <property type="entry name" value="ArsP_1"/>
    <property type="match status" value="1"/>
</dbReference>
<comment type="similarity">
    <text evidence="2">Belongs to the UPF0718 family.</text>
</comment>
<keyword evidence="9" id="KW-1185">Reference proteome</keyword>
<dbReference type="KEGG" id="sfu:Sfum_3941"/>
<proteinExistence type="inferred from homology"/>
<comment type="subcellular location">
    <subcellularLocation>
        <location evidence="1">Cell membrane</location>
        <topology evidence="1">Multi-pass membrane protein</topology>
    </subcellularLocation>
</comment>
<evidence type="ECO:0000256" key="2">
    <source>
        <dbReference type="ARBA" id="ARBA00006386"/>
    </source>
</evidence>
<sequence length="363" mass="38255">MIAGLLNRVFTAFFDILNGASVWLVLSFALAGTLHSFLRPEKLQRMLGNGRLSSIMRGTVSGMLLPICSCGVIPLGLGLYYSGAWLGPTLAFMTATPIINPAAVLLAYGLLGPQIATIYLVSGFVVPMIVGMAGNRFAGPELRAPGIEEFVNVPAMEHGDGIGVGRKFISGLHWGFMELGVMVSRYIVMGVFLAGVIIAVIPRTTIQEYLGNPGMISLLGIAVLGAVMYVCAVGHIPFVAALVASGAAPGIAVTFLMTGAATNLPELISIYRTIGKRAVAIYTLTMVAASMLIGYLTNVLLLRDFVPFFGSDHATGTVGMAKRLIVAAPKPLEYLCSGIILALAVHACLPRIRQLLTGAECSR</sequence>
<feature type="transmembrane region" description="Helical" evidence="7">
    <location>
        <begin position="20"/>
        <end position="38"/>
    </location>
</feature>
<reference evidence="8 9" key="1">
    <citation type="submission" date="2006-10" db="EMBL/GenBank/DDBJ databases">
        <title>Complete sequence of Syntrophobacter fumaroxidans MPOB.</title>
        <authorList>
            <consortium name="US DOE Joint Genome Institute"/>
            <person name="Copeland A."/>
            <person name="Lucas S."/>
            <person name="Lapidus A."/>
            <person name="Barry K."/>
            <person name="Detter J.C."/>
            <person name="Glavina del Rio T."/>
            <person name="Hammon N."/>
            <person name="Israni S."/>
            <person name="Pitluck S."/>
            <person name="Goltsman E.G."/>
            <person name="Martinez M."/>
            <person name="Schmutz J."/>
            <person name="Larimer F."/>
            <person name="Land M."/>
            <person name="Hauser L."/>
            <person name="Kyrpides N."/>
            <person name="Kim E."/>
            <person name="Boone D.R."/>
            <person name="Brockman F."/>
            <person name="Culley D."/>
            <person name="Ferry J."/>
            <person name="Gunsalus R."/>
            <person name="McInerney M.J."/>
            <person name="Morrison M."/>
            <person name="Plugge C."/>
            <person name="Rohlin L."/>
            <person name="Scholten J."/>
            <person name="Sieber J."/>
            <person name="Stams A.J.M."/>
            <person name="Worm P."/>
            <person name="Henstra A.M."/>
            <person name="Richardson P."/>
        </authorList>
    </citation>
    <scope>NUCLEOTIDE SEQUENCE [LARGE SCALE GENOMIC DNA]</scope>
    <source>
        <strain evidence="9">DSM 10017 / MPOB</strain>
    </source>
</reference>
<dbReference type="PANTHER" id="PTHR34184">
    <property type="entry name" value="UPF0718 PROTEIN YCGR"/>
    <property type="match status" value="1"/>
</dbReference>
<dbReference type="eggNOG" id="COG0701">
    <property type="taxonomic scope" value="Bacteria"/>
</dbReference>
<feature type="transmembrane region" description="Helical" evidence="7">
    <location>
        <begin position="59"/>
        <end position="83"/>
    </location>
</feature>
<feature type="transmembrane region" description="Helical" evidence="7">
    <location>
        <begin position="183"/>
        <end position="202"/>
    </location>
</feature>
<keyword evidence="3" id="KW-1003">Cell membrane</keyword>
<dbReference type="InParanoid" id="A0LQA8"/>
<protein>
    <submittedName>
        <fullName evidence="8">Permease</fullName>
    </submittedName>
</protein>
<dbReference type="FunCoup" id="A0LQA8">
    <property type="interactions" value="145"/>
</dbReference>
<evidence type="ECO:0000256" key="6">
    <source>
        <dbReference type="ARBA" id="ARBA00023136"/>
    </source>
</evidence>
<dbReference type="Proteomes" id="UP000001784">
    <property type="component" value="Chromosome"/>
</dbReference>
<keyword evidence="6 7" id="KW-0472">Membrane</keyword>
<dbReference type="EMBL" id="CP000478">
    <property type="protein sequence ID" value="ABK19610.1"/>
    <property type="molecule type" value="Genomic_DNA"/>
</dbReference>
<dbReference type="OrthoDB" id="9777774at2"/>
<feature type="transmembrane region" description="Helical" evidence="7">
    <location>
        <begin position="89"/>
        <end position="111"/>
    </location>
</feature>
<evidence type="ECO:0000256" key="7">
    <source>
        <dbReference type="SAM" id="Phobius"/>
    </source>
</evidence>
<keyword evidence="5 7" id="KW-1133">Transmembrane helix</keyword>
<name>A0LQA8_SYNFM</name>
<evidence type="ECO:0000313" key="9">
    <source>
        <dbReference type="Proteomes" id="UP000001784"/>
    </source>
</evidence>
<evidence type="ECO:0000256" key="4">
    <source>
        <dbReference type="ARBA" id="ARBA00022692"/>
    </source>
</evidence>
<feature type="transmembrane region" description="Helical" evidence="7">
    <location>
        <begin position="118"/>
        <end position="138"/>
    </location>
</feature>
<feature type="transmembrane region" description="Helical" evidence="7">
    <location>
        <begin position="236"/>
        <end position="258"/>
    </location>
</feature>
<evidence type="ECO:0000313" key="8">
    <source>
        <dbReference type="EMBL" id="ABK19610.1"/>
    </source>
</evidence>
<evidence type="ECO:0000256" key="1">
    <source>
        <dbReference type="ARBA" id="ARBA00004651"/>
    </source>
</evidence>
<dbReference type="PANTHER" id="PTHR34184:SF4">
    <property type="entry name" value="UPF0718 PROTEIN YCGR"/>
    <property type="match status" value="1"/>
</dbReference>
<organism evidence="8 9">
    <name type="scientific">Syntrophobacter fumaroxidans (strain DSM 10017 / MPOB)</name>
    <dbReference type="NCBI Taxonomy" id="335543"/>
    <lineage>
        <taxon>Bacteria</taxon>
        <taxon>Pseudomonadati</taxon>
        <taxon>Thermodesulfobacteriota</taxon>
        <taxon>Syntrophobacteria</taxon>
        <taxon>Syntrophobacterales</taxon>
        <taxon>Syntrophobacteraceae</taxon>
        <taxon>Syntrophobacter</taxon>
    </lineage>
</organism>
<evidence type="ECO:0000256" key="5">
    <source>
        <dbReference type="ARBA" id="ARBA00022989"/>
    </source>
</evidence>
<dbReference type="STRING" id="335543.Sfum_3941"/>
<dbReference type="NCBIfam" id="NF040736">
    <property type="entry name" value="efflux_SaoE"/>
    <property type="match status" value="1"/>
</dbReference>
<dbReference type="InterPro" id="IPR005524">
    <property type="entry name" value="DUF318"/>
</dbReference>
<accession>A0LQA8</accession>
<gene>
    <name evidence="8" type="ordered locus">Sfum_3941</name>
</gene>
<dbReference type="InterPro" id="IPR052923">
    <property type="entry name" value="UPF0718"/>
</dbReference>
<dbReference type="AlphaFoldDB" id="A0LQA8"/>
<dbReference type="RefSeq" id="WP_011700725.1">
    <property type="nucleotide sequence ID" value="NC_008554.1"/>
</dbReference>